<proteinExistence type="predicted"/>
<dbReference type="GO" id="GO:0042284">
    <property type="term" value="F:sphingolipid delta-4 desaturase activity"/>
    <property type="evidence" value="ECO:0007669"/>
    <property type="project" value="TreeGrafter"/>
</dbReference>
<reference evidence="3 4" key="1">
    <citation type="submission" date="2020-05" db="EMBL/GenBank/DDBJ databases">
        <title>Mucilaginibacter mali sp. nov.</title>
        <authorList>
            <person name="Kim H.S."/>
            <person name="Lee K.C."/>
            <person name="Suh M.K."/>
            <person name="Kim J.-S."/>
            <person name="Han K.-I."/>
            <person name="Eom M.K."/>
            <person name="Shin Y.K."/>
            <person name="Lee J.-S."/>
        </authorList>
    </citation>
    <scope>NUCLEOTIDE SEQUENCE [LARGE SCALE GENOMIC DNA]</scope>
    <source>
        <strain evidence="3 4">G2-14</strain>
    </source>
</reference>
<name>A0A7D4UJT4_9SPHI</name>
<dbReference type="PANTHER" id="PTHR12879:SF8">
    <property type="entry name" value="SPHINGOLIPID DELTA(4)-DESATURASE DES1"/>
    <property type="match status" value="1"/>
</dbReference>
<keyword evidence="1" id="KW-0812">Transmembrane</keyword>
<protein>
    <submittedName>
        <fullName evidence="3">Fatty acid desaturase</fullName>
    </submittedName>
</protein>
<dbReference type="Pfam" id="PF00487">
    <property type="entry name" value="FA_desaturase"/>
    <property type="match status" value="1"/>
</dbReference>
<sequence>MAIKKTDFTYSAHSEPHKIRTKQILKEHPDMRKLIGKNPYTIFAIIGLVAFQITAAWLVSAQSWWVVFAVAYFLGAFADHSLFVMIHECTHQLLFKNRAANRWASILANTPQIFPSAISFEHFHLKHHSFQGVHELDADLPSKWEAKLINNSFLGKAIWLLFFPLFQFFRLPRLKEIKSVDGWVITNFVVQVVFTVAICYFFGWHGLAYLLLSFFFSVGLHPLGARWIQEHYLTHNEEQETYSYYGVLNNVSFNVGYHNEHHDFPSIPWNKLPQIKSTAPAYYDSLQSHKSWTKLWLRFLFDREISLFNRILRKERGSISVKQSYNSTLQQ</sequence>
<keyword evidence="1" id="KW-1133">Transmembrane helix</keyword>
<accession>A0A7D4UJT4</accession>
<evidence type="ECO:0000259" key="2">
    <source>
        <dbReference type="SMART" id="SM01269"/>
    </source>
</evidence>
<keyword evidence="4" id="KW-1185">Reference proteome</keyword>
<dbReference type="AlphaFoldDB" id="A0A7D4UJT4"/>
<dbReference type="GO" id="GO:0016020">
    <property type="term" value="C:membrane"/>
    <property type="evidence" value="ECO:0007669"/>
    <property type="project" value="GOC"/>
</dbReference>
<feature type="transmembrane region" description="Helical" evidence="1">
    <location>
        <begin position="40"/>
        <end position="59"/>
    </location>
</feature>
<dbReference type="RefSeq" id="WP_173414274.1">
    <property type="nucleotide sequence ID" value="NZ_CP054139.1"/>
</dbReference>
<dbReference type="PANTHER" id="PTHR12879">
    <property type="entry name" value="SPHINGOLIPID DELTA 4 DESATURASE/C-4 HYDROXYLASE PROTEIN DES2"/>
    <property type="match status" value="1"/>
</dbReference>
<organism evidence="3 4">
    <name type="scientific">Mucilaginibacter mali</name>
    <dbReference type="NCBI Taxonomy" id="2740462"/>
    <lineage>
        <taxon>Bacteria</taxon>
        <taxon>Pseudomonadati</taxon>
        <taxon>Bacteroidota</taxon>
        <taxon>Sphingobacteriia</taxon>
        <taxon>Sphingobacteriales</taxon>
        <taxon>Sphingobacteriaceae</taxon>
        <taxon>Mucilaginibacter</taxon>
    </lineage>
</organism>
<dbReference type="InterPro" id="IPR013866">
    <property type="entry name" value="Sphingolipid_d4-desaturase_N"/>
</dbReference>
<feature type="transmembrane region" description="Helical" evidence="1">
    <location>
        <begin position="65"/>
        <end position="86"/>
    </location>
</feature>
<dbReference type="EMBL" id="CP054139">
    <property type="protein sequence ID" value="QKJ29582.1"/>
    <property type="molecule type" value="Genomic_DNA"/>
</dbReference>
<dbReference type="Proteomes" id="UP000505355">
    <property type="component" value="Chromosome"/>
</dbReference>
<evidence type="ECO:0000313" key="3">
    <source>
        <dbReference type="EMBL" id="QKJ29582.1"/>
    </source>
</evidence>
<dbReference type="SMART" id="SM01269">
    <property type="entry name" value="Lipid_DES"/>
    <property type="match status" value="1"/>
</dbReference>
<dbReference type="KEGG" id="mmab:HQ865_07400"/>
<evidence type="ECO:0000313" key="4">
    <source>
        <dbReference type="Proteomes" id="UP000505355"/>
    </source>
</evidence>
<feature type="transmembrane region" description="Helical" evidence="1">
    <location>
        <begin position="183"/>
        <end position="202"/>
    </location>
</feature>
<gene>
    <name evidence="3" type="ORF">HQ865_07400</name>
</gene>
<feature type="domain" description="Sphingolipid delta4-desaturase N-terminal" evidence="2">
    <location>
        <begin position="3"/>
        <end position="41"/>
    </location>
</feature>
<dbReference type="Pfam" id="PF08557">
    <property type="entry name" value="Lipid_DES"/>
    <property type="match status" value="1"/>
</dbReference>
<dbReference type="GO" id="GO:0046513">
    <property type="term" value="P:ceramide biosynthetic process"/>
    <property type="evidence" value="ECO:0007669"/>
    <property type="project" value="TreeGrafter"/>
</dbReference>
<keyword evidence="1" id="KW-0472">Membrane</keyword>
<dbReference type="InterPro" id="IPR005804">
    <property type="entry name" value="FA_desaturase_dom"/>
</dbReference>
<evidence type="ECO:0000256" key="1">
    <source>
        <dbReference type="SAM" id="Phobius"/>
    </source>
</evidence>